<feature type="domain" description="Pyrrolo-quinoline quinone repeat" evidence="2">
    <location>
        <begin position="105"/>
        <end position="228"/>
    </location>
</feature>
<feature type="region of interest" description="Disordered" evidence="1">
    <location>
        <begin position="1"/>
        <end position="25"/>
    </location>
</feature>
<feature type="compositionally biased region" description="Low complexity" evidence="1">
    <location>
        <begin position="15"/>
        <end position="25"/>
    </location>
</feature>
<dbReference type="Proteomes" id="UP000199001">
    <property type="component" value="Unassembled WGS sequence"/>
</dbReference>
<dbReference type="AlphaFoldDB" id="A0A1C6U8I8"/>
<sequence>MTLIDLGELRGGPDGAAPPSRPPRAAGRPLRVALVLASLVATMAGAAPARERVSVVVPARVGSQAFLDAGHVYVVEPAEGDPVGAAEVRAYALPEWAPTDGRKPAPLWRATVSASGRLWQVLSRGGVVLFSATGEQGFGETVALDLATGRERWRQPGHPWSDAAGTLLVQTADFVRSVDPASGRALWSAPTSPEGLHLDVRDGRVERVVLVAADGATQVRDPRSGDLLHAADLRPDGQPAFGQVVVTDGLLLLVRPRAGVLSAHGLDGLRPRWQVRLPPVDHVTECGGLLCVGTESEGFRVLDPASGAVRWTAQGWMGVLAGRAGRLLALGPGPAGERFVVLDAATGRQVADLGAWQLMPWRDADRLLAVRPAASGGGLVVGELDVAAGRARVVDVLRDASGECRGGTDAVLCRLRTGDLGVWRFGG</sequence>
<dbReference type="STRING" id="47855.GA0070606_1621"/>
<dbReference type="InterPro" id="IPR002372">
    <property type="entry name" value="PQQ_rpt_dom"/>
</dbReference>
<gene>
    <name evidence="3" type="ORF">GA0070606_1621</name>
</gene>
<dbReference type="Gene3D" id="2.130.10.10">
    <property type="entry name" value="YVTN repeat-like/Quinoprotein amine dehydrogenase"/>
    <property type="match status" value="1"/>
</dbReference>
<protein>
    <submittedName>
        <fullName evidence="3">PQQ-like domain-containing protein</fullName>
    </submittedName>
</protein>
<reference evidence="4" key="1">
    <citation type="submission" date="2016-06" db="EMBL/GenBank/DDBJ databases">
        <authorList>
            <person name="Varghese N."/>
            <person name="Submissions Spin"/>
        </authorList>
    </citation>
    <scope>NUCLEOTIDE SEQUENCE [LARGE SCALE GENOMIC DNA]</scope>
    <source>
        <strain evidence="4">DSM 43903</strain>
    </source>
</reference>
<evidence type="ECO:0000313" key="3">
    <source>
        <dbReference type="EMBL" id="SCL50356.1"/>
    </source>
</evidence>
<dbReference type="InterPro" id="IPR018391">
    <property type="entry name" value="PQQ_b-propeller_rpt"/>
</dbReference>
<evidence type="ECO:0000313" key="4">
    <source>
        <dbReference type="Proteomes" id="UP000199001"/>
    </source>
</evidence>
<evidence type="ECO:0000259" key="2">
    <source>
        <dbReference type="Pfam" id="PF13360"/>
    </source>
</evidence>
<dbReference type="InterPro" id="IPR011047">
    <property type="entry name" value="Quinoprotein_ADH-like_sf"/>
</dbReference>
<keyword evidence="4" id="KW-1185">Reference proteome</keyword>
<dbReference type="Pfam" id="PF13360">
    <property type="entry name" value="PQQ_2"/>
    <property type="match status" value="1"/>
</dbReference>
<dbReference type="SUPFAM" id="SSF50998">
    <property type="entry name" value="Quinoprotein alcohol dehydrogenase-like"/>
    <property type="match status" value="1"/>
</dbReference>
<evidence type="ECO:0000256" key="1">
    <source>
        <dbReference type="SAM" id="MobiDB-lite"/>
    </source>
</evidence>
<dbReference type="EMBL" id="FMHZ01000002">
    <property type="protein sequence ID" value="SCL50356.1"/>
    <property type="molecule type" value="Genomic_DNA"/>
</dbReference>
<proteinExistence type="predicted"/>
<organism evidence="3 4">
    <name type="scientific">Micromonospora citrea</name>
    <dbReference type="NCBI Taxonomy" id="47855"/>
    <lineage>
        <taxon>Bacteria</taxon>
        <taxon>Bacillati</taxon>
        <taxon>Actinomycetota</taxon>
        <taxon>Actinomycetes</taxon>
        <taxon>Micromonosporales</taxon>
        <taxon>Micromonosporaceae</taxon>
        <taxon>Micromonospora</taxon>
    </lineage>
</organism>
<dbReference type="SMART" id="SM00564">
    <property type="entry name" value="PQQ"/>
    <property type="match status" value="3"/>
</dbReference>
<name>A0A1C6U8I8_9ACTN</name>
<dbReference type="OrthoDB" id="3757373at2"/>
<dbReference type="InterPro" id="IPR015943">
    <property type="entry name" value="WD40/YVTN_repeat-like_dom_sf"/>
</dbReference>
<dbReference type="RefSeq" id="WP_091096436.1">
    <property type="nucleotide sequence ID" value="NZ_FMHZ01000002.1"/>
</dbReference>
<accession>A0A1C6U8I8</accession>